<reference evidence="2" key="1">
    <citation type="journal article" date="2015" name="Nature">
        <title>Complex archaea that bridge the gap between prokaryotes and eukaryotes.</title>
        <authorList>
            <person name="Spang A."/>
            <person name="Saw J.H."/>
            <person name="Jorgensen S.L."/>
            <person name="Zaremba-Niedzwiedzka K."/>
            <person name="Martijn J."/>
            <person name="Lind A.E."/>
            <person name="van Eijk R."/>
            <person name="Schleper C."/>
            <person name="Guy L."/>
            <person name="Ettema T.J."/>
        </authorList>
    </citation>
    <scope>NUCLEOTIDE SEQUENCE</scope>
</reference>
<keyword evidence="1" id="KW-0812">Transmembrane</keyword>
<feature type="transmembrane region" description="Helical" evidence="1">
    <location>
        <begin position="98"/>
        <end position="122"/>
    </location>
</feature>
<feature type="transmembrane region" description="Helical" evidence="1">
    <location>
        <begin position="72"/>
        <end position="92"/>
    </location>
</feature>
<protein>
    <submittedName>
        <fullName evidence="2">Uncharacterized protein</fullName>
    </submittedName>
</protein>
<sequence>MKVQIGKMILYGVLTTVFYIAVPLILFEILGTLNIMTFSQAFRISIIIIGIIGVVISMLRHLFPTDTSANRLVAFGATVYSGIYLFYMFGGFTPGVSLGTYAITLPTIQVLLGLQLIAWLLLASSGIRALQYLIEAIEIGKKKEYSVTVRRKFKLSMVFKALGTVMGLVIAGYFGSLVYSGVNLGFDIHDTFGVDYDDGGTPFPLISDDTINLTMSFDVSNQGLYAIYGVIIAVRFYTVSTANPVDLPENTKIGESLNNFYSTFHAFTVTPDNNITVIIDPTYAEGFITTDAVLEFQISFSTLYAGILVNLNMSIQTPWTAII</sequence>
<feature type="transmembrane region" description="Helical" evidence="1">
    <location>
        <begin position="9"/>
        <end position="30"/>
    </location>
</feature>
<feature type="transmembrane region" description="Helical" evidence="1">
    <location>
        <begin position="42"/>
        <end position="60"/>
    </location>
</feature>
<name>A0A0F9NHM5_9ZZZZ</name>
<gene>
    <name evidence="2" type="ORF">LCGC14_1026290</name>
</gene>
<feature type="transmembrane region" description="Helical" evidence="1">
    <location>
        <begin position="158"/>
        <end position="179"/>
    </location>
</feature>
<keyword evidence="1" id="KW-0472">Membrane</keyword>
<keyword evidence="1" id="KW-1133">Transmembrane helix</keyword>
<accession>A0A0F9NHM5</accession>
<dbReference type="AlphaFoldDB" id="A0A0F9NHM5"/>
<proteinExistence type="predicted"/>
<organism evidence="2">
    <name type="scientific">marine sediment metagenome</name>
    <dbReference type="NCBI Taxonomy" id="412755"/>
    <lineage>
        <taxon>unclassified sequences</taxon>
        <taxon>metagenomes</taxon>
        <taxon>ecological metagenomes</taxon>
    </lineage>
</organism>
<evidence type="ECO:0000313" key="2">
    <source>
        <dbReference type="EMBL" id="KKN11457.1"/>
    </source>
</evidence>
<comment type="caution">
    <text evidence="2">The sequence shown here is derived from an EMBL/GenBank/DDBJ whole genome shotgun (WGS) entry which is preliminary data.</text>
</comment>
<evidence type="ECO:0000256" key="1">
    <source>
        <dbReference type="SAM" id="Phobius"/>
    </source>
</evidence>
<dbReference type="EMBL" id="LAZR01004134">
    <property type="protein sequence ID" value="KKN11457.1"/>
    <property type="molecule type" value="Genomic_DNA"/>
</dbReference>